<dbReference type="InterPro" id="IPR010982">
    <property type="entry name" value="Lambda_DNA-bd_dom_sf"/>
</dbReference>
<dbReference type="EMBL" id="CAJHCP010000002">
    <property type="protein sequence ID" value="CAD6518799.1"/>
    <property type="molecule type" value="Genomic_DNA"/>
</dbReference>
<evidence type="ECO:0000313" key="3">
    <source>
        <dbReference type="EMBL" id="CAD6518799.1"/>
    </source>
</evidence>
<dbReference type="PROSITE" id="PS50943">
    <property type="entry name" value="HTH_CROC1"/>
    <property type="match status" value="1"/>
</dbReference>
<evidence type="ECO:0000256" key="1">
    <source>
        <dbReference type="ARBA" id="ARBA00023125"/>
    </source>
</evidence>
<organism evidence="3 4">
    <name type="scientific">Paraburkholderia metrosideri</name>
    <dbReference type="NCBI Taxonomy" id="580937"/>
    <lineage>
        <taxon>Bacteria</taxon>
        <taxon>Pseudomonadati</taxon>
        <taxon>Pseudomonadota</taxon>
        <taxon>Betaproteobacteria</taxon>
        <taxon>Burkholderiales</taxon>
        <taxon>Burkholderiaceae</taxon>
        <taxon>Paraburkholderia</taxon>
    </lineage>
</organism>
<gene>
    <name evidence="3" type="primary">sutR_1</name>
    <name evidence="3" type="ORF">LMG28140_01149</name>
</gene>
<keyword evidence="4" id="KW-1185">Reference proteome</keyword>
<dbReference type="InterPro" id="IPR014710">
    <property type="entry name" value="RmlC-like_jellyroll"/>
</dbReference>
<dbReference type="InterPro" id="IPR011051">
    <property type="entry name" value="RmlC_Cupin_sf"/>
</dbReference>
<comment type="caution">
    <text evidence="3">The sequence shown here is derived from an EMBL/GenBank/DDBJ whole genome shotgun (WGS) entry which is preliminary data.</text>
</comment>
<keyword evidence="1" id="KW-0238">DNA-binding</keyword>
<proteinExistence type="predicted"/>
<dbReference type="Gene3D" id="2.60.120.10">
    <property type="entry name" value="Jelly Rolls"/>
    <property type="match status" value="1"/>
</dbReference>
<evidence type="ECO:0000259" key="2">
    <source>
        <dbReference type="PROSITE" id="PS50943"/>
    </source>
</evidence>
<dbReference type="CDD" id="cd02209">
    <property type="entry name" value="cupin_XRE_C"/>
    <property type="match status" value="1"/>
</dbReference>
<dbReference type="Proteomes" id="UP000598032">
    <property type="component" value="Unassembled WGS sequence"/>
</dbReference>
<name>A0ABM8NDQ5_9BURK</name>
<protein>
    <submittedName>
        <fullName evidence="3">HTH-type transcriptional regulator SutR</fullName>
    </submittedName>
</protein>
<dbReference type="Pfam" id="PF13560">
    <property type="entry name" value="HTH_31"/>
    <property type="match status" value="1"/>
</dbReference>
<dbReference type="CDD" id="cd00093">
    <property type="entry name" value="HTH_XRE"/>
    <property type="match status" value="1"/>
</dbReference>
<dbReference type="RefSeq" id="WP_201641304.1">
    <property type="nucleotide sequence ID" value="NZ_CAJHCP010000002.1"/>
</dbReference>
<accession>A0ABM8NDQ5</accession>
<dbReference type="Gene3D" id="1.10.260.40">
    <property type="entry name" value="lambda repressor-like DNA-binding domains"/>
    <property type="match status" value="1"/>
</dbReference>
<dbReference type="SUPFAM" id="SSF51182">
    <property type="entry name" value="RmlC-like cupins"/>
    <property type="match status" value="1"/>
</dbReference>
<dbReference type="PANTHER" id="PTHR46797:SF10">
    <property type="entry name" value="BLR1115 PROTEIN"/>
    <property type="match status" value="1"/>
</dbReference>
<dbReference type="SUPFAM" id="SSF47413">
    <property type="entry name" value="lambda repressor-like DNA-binding domains"/>
    <property type="match status" value="1"/>
</dbReference>
<dbReference type="PANTHER" id="PTHR46797">
    <property type="entry name" value="HTH-TYPE TRANSCRIPTIONAL REGULATOR"/>
    <property type="match status" value="1"/>
</dbReference>
<feature type="domain" description="HTH cro/C1-type" evidence="2">
    <location>
        <begin position="19"/>
        <end position="73"/>
    </location>
</feature>
<dbReference type="SMART" id="SM00530">
    <property type="entry name" value="HTH_XRE"/>
    <property type="match status" value="1"/>
</dbReference>
<dbReference type="InterPro" id="IPR050807">
    <property type="entry name" value="TransReg_Diox_bact_type"/>
</dbReference>
<dbReference type="InterPro" id="IPR001387">
    <property type="entry name" value="Cro/C1-type_HTH"/>
</dbReference>
<evidence type="ECO:0000313" key="4">
    <source>
        <dbReference type="Proteomes" id="UP000598032"/>
    </source>
</evidence>
<reference evidence="3 4" key="1">
    <citation type="submission" date="2020-10" db="EMBL/GenBank/DDBJ databases">
        <authorList>
            <person name="Peeters C."/>
        </authorList>
    </citation>
    <scope>NUCLEOTIDE SEQUENCE [LARGE SCALE GENOMIC DNA]</scope>
    <source>
        <strain evidence="3 4">LMG 28140</strain>
    </source>
</reference>
<sequence>MENILSDENAIDRRIAHRLRALRAERNWSLDDLAKLSNVSRATLSRLENAAVSPTASVLGKLCVAYGLPMSRLMRMVEEEFEPRVPRERQPVWTDASVGFTRRSVSPPAQALSGEVLECSLDAGVQIAYDASPRAGLEHHLVLLEGRLQITVDGHRHELQPGDCLRYQLFGPSAFVTPASSGARYLLFIV</sequence>